<evidence type="ECO:0000313" key="2">
    <source>
        <dbReference type="Proteomes" id="UP000179769"/>
    </source>
</evidence>
<keyword evidence="1" id="KW-0808">Transferase</keyword>
<keyword evidence="1" id="KW-0418">Kinase</keyword>
<dbReference type="GO" id="GO:0016301">
    <property type="term" value="F:kinase activity"/>
    <property type="evidence" value="ECO:0007669"/>
    <property type="project" value="UniProtKB-KW"/>
</dbReference>
<sequence length="191" mass="20936">MQGVILYGPPAAGKDTITTALRDLDERYQLYSRLKVGPGRTSGYRMSDESTLEGLRRSGDVVWENQRYGARYVVDRPSLVTGLSAGIPVVHLGQRPAVAAVTAAVAGARWCMVYLWCPREVAEHRIIARRTGDTEARLRAWDATEPLPEADLTMNTAELSPHEAAERIHRHVLADDAAEAPQARRSSASSS</sequence>
<dbReference type="InterPro" id="IPR027417">
    <property type="entry name" value="P-loop_NTPase"/>
</dbReference>
<dbReference type="OrthoDB" id="3575979at2"/>
<comment type="caution">
    <text evidence="1">The sequence shown here is derived from an EMBL/GenBank/DDBJ whole genome shotgun (WGS) entry which is preliminary data.</text>
</comment>
<gene>
    <name evidence="1" type="ORF">BBK14_32820</name>
</gene>
<proteinExistence type="predicted"/>
<dbReference type="Proteomes" id="UP000179769">
    <property type="component" value="Unassembled WGS sequence"/>
</dbReference>
<dbReference type="EMBL" id="MAXA01000088">
    <property type="protein sequence ID" value="OHV39769.1"/>
    <property type="molecule type" value="Genomic_DNA"/>
</dbReference>
<dbReference type="RefSeq" id="WP_071060986.1">
    <property type="nucleotide sequence ID" value="NZ_MAXA01000088.1"/>
</dbReference>
<dbReference type="SUPFAM" id="SSF52540">
    <property type="entry name" value="P-loop containing nucleoside triphosphate hydrolases"/>
    <property type="match status" value="1"/>
</dbReference>
<protein>
    <submittedName>
        <fullName evidence="1">Kinase</fullName>
    </submittedName>
</protein>
<dbReference type="Gene3D" id="3.40.50.300">
    <property type="entry name" value="P-loop containing nucleotide triphosphate hydrolases"/>
    <property type="match status" value="1"/>
</dbReference>
<accession>A0A1S1R1V9</accession>
<organism evidence="1 2">
    <name type="scientific">Parafrankia soli</name>
    <dbReference type="NCBI Taxonomy" id="2599596"/>
    <lineage>
        <taxon>Bacteria</taxon>
        <taxon>Bacillati</taxon>
        <taxon>Actinomycetota</taxon>
        <taxon>Actinomycetes</taxon>
        <taxon>Frankiales</taxon>
        <taxon>Frankiaceae</taxon>
        <taxon>Parafrankia</taxon>
    </lineage>
</organism>
<evidence type="ECO:0000313" key="1">
    <source>
        <dbReference type="EMBL" id="OHV39769.1"/>
    </source>
</evidence>
<keyword evidence="2" id="KW-1185">Reference proteome</keyword>
<name>A0A1S1R1V9_9ACTN</name>
<reference evidence="2" key="1">
    <citation type="submission" date="2016-07" db="EMBL/GenBank/DDBJ databases">
        <title>Frankia sp. NRRL B-16219 Genome sequencing.</title>
        <authorList>
            <person name="Ghodhbane-Gtari F."/>
            <person name="Swanson E."/>
            <person name="Gueddou A."/>
            <person name="Louati M."/>
            <person name="Nouioui I."/>
            <person name="Hezbri K."/>
            <person name="Abebe-Akele F."/>
            <person name="Simpson S."/>
            <person name="Morris K."/>
            <person name="Thomas K."/>
            <person name="Gtari M."/>
            <person name="Tisa L.S."/>
        </authorList>
    </citation>
    <scope>NUCLEOTIDE SEQUENCE [LARGE SCALE GENOMIC DNA]</scope>
    <source>
        <strain evidence="2">NRRL B-16219</strain>
    </source>
</reference>
<dbReference type="AlphaFoldDB" id="A0A1S1R1V9"/>